<feature type="transmembrane region" description="Helical" evidence="2">
    <location>
        <begin position="154"/>
        <end position="176"/>
    </location>
</feature>
<comment type="caution">
    <text evidence="3">The sequence shown here is derived from an EMBL/GenBank/DDBJ whole genome shotgun (WGS) entry which is preliminary data.</text>
</comment>
<feature type="compositionally biased region" description="Low complexity" evidence="1">
    <location>
        <begin position="53"/>
        <end position="64"/>
    </location>
</feature>
<evidence type="ECO:0000256" key="1">
    <source>
        <dbReference type="SAM" id="MobiDB-lite"/>
    </source>
</evidence>
<sequence>MSGTSPTDPHGSQNPYGSDPYGAAPQGPTPGSPDPSGASPYGQNPYGAPPAAPYGAPGQAGMPQAPSPHGPAGWQSPGPVELPPRPRSLTAAFWLIVSGGLLLLATTLLAAFAITQPEGQAAIQQELDRSVEQMNLPADQAEQMRAMTDGMLPALATTAAVFGVLAFLVYLWVAFAIRGGSRAARIVGTVLASLSVLVLVSNAVMGAFSSLDLVWVGLGVAGIVLAYRPDATEYMRLKAWQRFARR</sequence>
<feature type="transmembrane region" description="Helical" evidence="2">
    <location>
        <begin position="183"/>
        <end position="201"/>
    </location>
</feature>
<feature type="region of interest" description="Disordered" evidence="1">
    <location>
        <begin position="1"/>
        <end position="83"/>
    </location>
</feature>
<name>A0AAP3EUN5_MICLU</name>
<protein>
    <submittedName>
        <fullName evidence="3">Uncharacterized protein</fullName>
    </submittedName>
</protein>
<dbReference type="RefSeq" id="WP_002856339.1">
    <property type="nucleotide sequence ID" value="NZ_CBDRLD010000009.1"/>
</dbReference>
<evidence type="ECO:0000256" key="2">
    <source>
        <dbReference type="SAM" id="Phobius"/>
    </source>
</evidence>
<dbReference type="Proteomes" id="UP001205867">
    <property type="component" value="Unassembled WGS sequence"/>
</dbReference>
<keyword evidence="2" id="KW-0812">Transmembrane</keyword>
<keyword evidence="2" id="KW-0472">Membrane</keyword>
<gene>
    <name evidence="3" type="ORF">M3A82_008590</name>
</gene>
<dbReference type="EMBL" id="JALXKZ020000020">
    <property type="protein sequence ID" value="MCV7629393.1"/>
    <property type="molecule type" value="Genomic_DNA"/>
</dbReference>
<feature type="transmembrane region" description="Helical" evidence="2">
    <location>
        <begin position="92"/>
        <end position="114"/>
    </location>
</feature>
<organism evidence="3 4">
    <name type="scientific">Micrococcus luteus</name>
    <name type="common">Micrococcus lysodeikticus</name>
    <dbReference type="NCBI Taxonomy" id="1270"/>
    <lineage>
        <taxon>Bacteria</taxon>
        <taxon>Bacillati</taxon>
        <taxon>Actinomycetota</taxon>
        <taxon>Actinomycetes</taxon>
        <taxon>Micrococcales</taxon>
        <taxon>Micrococcaceae</taxon>
        <taxon>Micrococcus</taxon>
    </lineage>
</organism>
<feature type="compositionally biased region" description="Polar residues" evidence="1">
    <location>
        <begin position="1"/>
        <end position="16"/>
    </location>
</feature>
<proteinExistence type="predicted"/>
<accession>A0AAP3EUN5</accession>
<dbReference type="AlphaFoldDB" id="A0AAP3EUN5"/>
<evidence type="ECO:0000313" key="4">
    <source>
        <dbReference type="Proteomes" id="UP001205867"/>
    </source>
</evidence>
<evidence type="ECO:0000313" key="3">
    <source>
        <dbReference type="EMBL" id="MCV7629393.1"/>
    </source>
</evidence>
<keyword evidence="2" id="KW-1133">Transmembrane helix</keyword>
<reference evidence="3" key="1">
    <citation type="submission" date="2023-06" db="EMBL/GenBank/DDBJ databases">
        <title>lsaBGC provides a comprehensive framework for evolutionary analysis of biosynthetic gene clusters within focal taxa.</title>
        <authorList>
            <person name="Salamzade R."/>
            <person name="Sandstrom S."/>
            <person name="Kalan L.R."/>
        </authorList>
    </citation>
    <scope>NUCLEOTIDE SEQUENCE</scope>
    <source>
        <strain evidence="3">P3-SID899</strain>
    </source>
</reference>
<feature type="transmembrane region" description="Helical" evidence="2">
    <location>
        <begin position="207"/>
        <end position="227"/>
    </location>
</feature>